<name>A0A8S3SP54_MYTED</name>
<dbReference type="OrthoDB" id="6117194at2759"/>
<dbReference type="Pfam" id="PF09588">
    <property type="entry name" value="YqaJ"/>
    <property type="match status" value="1"/>
</dbReference>
<dbReference type="InterPro" id="IPR011604">
    <property type="entry name" value="PDDEXK-like_dom_sf"/>
</dbReference>
<gene>
    <name evidence="2" type="ORF">MEDL_33363</name>
</gene>
<protein>
    <recommendedName>
        <fullName evidence="1">YqaJ viral recombinase domain-containing protein</fullName>
    </recommendedName>
</protein>
<organism evidence="2 3">
    <name type="scientific">Mytilus edulis</name>
    <name type="common">Blue mussel</name>
    <dbReference type="NCBI Taxonomy" id="6550"/>
    <lineage>
        <taxon>Eukaryota</taxon>
        <taxon>Metazoa</taxon>
        <taxon>Spiralia</taxon>
        <taxon>Lophotrochozoa</taxon>
        <taxon>Mollusca</taxon>
        <taxon>Bivalvia</taxon>
        <taxon>Autobranchia</taxon>
        <taxon>Pteriomorphia</taxon>
        <taxon>Mytilida</taxon>
        <taxon>Mytiloidea</taxon>
        <taxon>Mytilidae</taxon>
        <taxon>Mytilinae</taxon>
        <taxon>Mytilus</taxon>
    </lineage>
</organism>
<proteinExistence type="predicted"/>
<keyword evidence="3" id="KW-1185">Reference proteome</keyword>
<dbReference type="InterPro" id="IPR051703">
    <property type="entry name" value="NF-kappa-B_Signaling_Reg"/>
</dbReference>
<dbReference type="InterPro" id="IPR011335">
    <property type="entry name" value="Restrct_endonuc-II-like"/>
</dbReference>
<dbReference type="Proteomes" id="UP000683360">
    <property type="component" value="Unassembled WGS sequence"/>
</dbReference>
<evidence type="ECO:0000313" key="2">
    <source>
        <dbReference type="EMBL" id="CAG2219838.1"/>
    </source>
</evidence>
<dbReference type="Gene3D" id="3.90.320.10">
    <property type="match status" value="1"/>
</dbReference>
<dbReference type="EMBL" id="CAJPWZ010001644">
    <property type="protein sequence ID" value="CAG2219838.1"/>
    <property type="molecule type" value="Genomic_DNA"/>
</dbReference>
<evidence type="ECO:0000313" key="3">
    <source>
        <dbReference type="Proteomes" id="UP000683360"/>
    </source>
</evidence>
<dbReference type="InterPro" id="IPR019080">
    <property type="entry name" value="YqaJ_viral_recombinase"/>
</dbReference>
<dbReference type="GO" id="GO:0006281">
    <property type="term" value="P:DNA repair"/>
    <property type="evidence" value="ECO:0007669"/>
    <property type="project" value="UniProtKB-ARBA"/>
</dbReference>
<evidence type="ECO:0000259" key="1">
    <source>
        <dbReference type="Pfam" id="PF09588"/>
    </source>
</evidence>
<dbReference type="AlphaFoldDB" id="A0A8S3SP54"/>
<comment type="caution">
    <text evidence="2">The sequence shown here is derived from an EMBL/GenBank/DDBJ whole genome shotgun (WGS) entry which is preliminary data.</text>
</comment>
<accession>A0A8S3SP54</accession>
<dbReference type="SUPFAM" id="SSF52980">
    <property type="entry name" value="Restriction endonuclease-like"/>
    <property type="match status" value="1"/>
</dbReference>
<dbReference type="PANTHER" id="PTHR46609:SF8">
    <property type="entry name" value="YQAJ VIRAL RECOMBINASE DOMAIN-CONTAINING PROTEIN"/>
    <property type="match status" value="1"/>
</dbReference>
<dbReference type="PANTHER" id="PTHR46609">
    <property type="entry name" value="EXONUCLEASE, PHAGE-TYPE/RECB, C-TERMINAL DOMAIN-CONTAINING PROTEIN"/>
    <property type="match status" value="1"/>
</dbReference>
<sequence length="428" mass="48197">MKDESSQTAILDTDLYIKKLFKGKGVNFFRGFKAQGLEKDKECISPKDCRINFAVPSNPTLASESTKYTVGLENPGILETSLDAFAEKNVDKDIKIAIDGKKLALGFGKTGDENLGGFENSPTLKDRQERLANEQKTARNTTELFEKEDLDRPMAKQGLLLTISNMSKRIQELREFNVKEAACRKSIEKRRRKLATKQGNYKCLKDGIHLNEPMDQDSNIMKQRSNAWHELRNGSRITGSTIFRALGLDTLKEQQNHYDKVYKGVEKPISDNLSSLFEYGTAQEINALGSFVGKVMPVYFPDLIYKEDGCIILPFGDTQAVISGDGTGVNTNNDVVAFEFKCPMPGKKYKTDALYEIPVYYTTQVLSQMAAKNLQELAFICYTPDSITYIRGHFDLTLDILVTDLDPEIQTLLVFKEKCEFIAEFPLS</sequence>
<feature type="domain" description="YqaJ viral recombinase" evidence="1">
    <location>
        <begin position="228"/>
        <end position="370"/>
    </location>
</feature>
<reference evidence="2" key="1">
    <citation type="submission" date="2021-03" db="EMBL/GenBank/DDBJ databases">
        <authorList>
            <person name="Bekaert M."/>
        </authorList>
    </citation>
    <scope>NUCLEOTIDE SEQUENCE</scope>
</reference>